<dbReference type="EMBL" id="JAIWYP010000003">
    <property type="protein sequence ID" value="KAH3857116.1"/>
    <property type="molecule type" value="Genomic_DNA"/>
</dbReference>
<keyword evidence="1" id="KW-0812">Transmembrane</keyword>
<reference evidence="2" key="1">
    <citation type="journal article" date="2019" name="bioRxiv">
        <title>The Genome of the Zebra Mussel, Dreissena polymorpha: A Resource for Invasive Species Research.</title>
        <authorList>
            <person name="McCartney M.A."/>
            <person name="Auch B."/>
            <person name="Kono T."/>
            <person name="Mallez S."/>
            <person name="Zhang Y."/>
            <person name="Obille A."/>
            <person name="Becker A."/>
            <person name="Abrahante J.E."/>
            <person name="Garbe J."/>
            <person name="Badalamenti J.P."/>
            <person name="Herman A."/>
            <person name="Mangelson H."/>
            <person name="Liachko I."/>
            <person name="Sullivan S."/>
            <person name="Sone E.D."/>
            <person name="Koren S."/>
            <person name="Silverstein K.A.T."/>
            <person name="Beckman K.B."/>
            <person name="Gohl D.M."/>
        </authorList>
    </citation>
    <scope>NUCLEOTIDE SEQUENCE</scope>
    <source>
        <strain evidence="2">Duluth1</strain>
        <tissue evidence="2">Whole animal</tissue>
    </source>
</reference>
<keyword evidence="1" id="KW-1133">Transmembrane helix</keyword>
<evidence type="ECO:0000256" key="1">
    <source>
        <dbReference type="SAM" id="Phobius"/>
    </source>
</evidence>
<evidence type="ECO:0000313" key="3">
    <source>
        <dbReference type="Proteomes" id="UP000828390"/>
    </source>
</evidence>
<name>A0A9D4R6P5_DREPO</name>
<dbReference type="Proteomes" id="UP000828390">
    <property type="component" value="Unassembled WGS sequence"/>
</dbReference>
<gene>
    <name evidence="2" type="ORF">DPMN_099715</name>
</gene>
<protein>
    <submittedName>
        <fullName evidence="2">Uncharacterized protein</fullName>
    </submittedName>
</protein>
<keyword evidence="3" id="KW-1185">Reference proteome</keyword>
<organism evidence="2 3">
    <name type="scientific">Dreissena polymorpha</name>
    <name type="common">Zebra mussel</name>
    <name type="synonym">Mytilus polymorpha</name>
    <dbReference type="NCBI Taxonomy" id="45954"/>
    <lineage>
        <taxon>Eukaryota</taxon>
        <taxon>Metazoa</taxon>
        <taxon>Spiralia</taxon>
        <taxon>Lophotrochozoa</taxon>
        <taxon>Mollusca</taxon>
        <taxon>Bivalvia</taxon>
        <taxon>Autobranchia</taxon>
        <taxon>Heteroconchia</taxon>
        <taxon>Euheterodonta</taxon>
        <taxon>Imparidentia</taxon>
        <taxon>Neoheterodontei</taxon>
        <taxon>Myida</taxon>
        <taxon>Dreissenoidea</taxon>
        <taxon>Dreissenidae</taxon>
        <taxon>Dreissena</taxon>
    </lineage>
</organism>
<evidence type="ECO:0000313" key="2">
    <source>
        <dbReference type="EMBL" id="KAH3857116.1"/>
    </source>
</evidence>
<keyword evidence="1" id="KW-0472">Membrane</keyword>
<comment type="caution">
    <text evidence="2">The sequence shown here is derived from an EMBL/GenBank/DDBJ whole genome shotgun (WGS) entry which is preliminary data.</text>
</comment>
<proteinExistence type="predicted"/>
<dbReference type="AlphaFoldDB" id="A0A9D4R6P5"/>
<reference evidence="2" key="2">
    <citation type="submission" date="2020-11" db="EMBL/GenBank/DDBJ databases">
        <authorList>
            <person name="McCartney M.A."/>
            <person name="Auch B."/>
            <person name="Kono T."/>
            <person name="Mallez S."/>
            <person name="Becker A."/>
            <person name="Gohl D.M."/>
            <person name="Silverstein K.A.T."/>
            <person name="Koren S."/>
            <person name="Bechman K.B."/>
            <person name="Herman A."/>
            <person name="Abrahante J.E."/>
            <person name="Garbe J."/>
        </authorList>
    </citation>
    <scope>NUCLEOTIDE SEQUENCE</scope>
    <source>
        <strain evidence="2">Duluth1</strain>
        <tissue evidence="2">Whole animal</tissue>
    </source>
</reference>
<accession>A0A9D4R6P5</accession>
<sequence length="56" mass="6443">MCKCRCFRCSCSRCYIPEWWYRGANGSRAKRGFAYLTITATLSLPVVFVMLVTLVI</sequence>
<feature type="transmembrane region" description="Helical" evidence="1">
    <location>
        <begin position="32"/>
        <end position="55"/>
    </location>
</feature>